<comment type="caution">
    <text evidence="1">The sequence shown here is derived from an EMBL/GenBank/DDBJ whole genome shotgun (WGS) entry which is preliminary data.</text>
</comment>
<evidence type="ECO:0000313" key="2">
    <source>
        <dbReference type="Proteomes" id="UP000823388"/>
    </source>
</evidence>
<dbReference type="EMBL" id="CM029038">
    <property type="protein sequence ID" value="KAG2649366.1"/>
    <property type="molecule type" value="Genomic_DNA"/>
</dbReference>
<accession>A0A8T0WUJ3</accession>
<name>A0A8T0WUJ3_PANVG</name>
<dbReference type="Proteomes" id="UP000823388">
    <property type="component" value="Chromosome 1N"/>
</dbReference>
<reference evidence="1" key="1">
    <citation type="submission" date="2020-05" db="EMBL/GenBank/DDBJ databases">
        <title>WGS assembly of Panicum virgatum.</title>
        <authorList>
            <person name="Lovell J.T."/>
            <person name="Jenkins J."/>
            <person name="Shu S."/>
            <person name="Juenger T.E."/>
            <person name="Schmutz J."/>
        </authorList>
    </citation>
    <scope>NUCLEOTIDE SEQUENCE</scope>
    <source>
        <strain evidence="1">AP13</strain>
    </source>
</reference>
<gene>
    <name evidence="1" type="ORF">PVAP13_1NG112900</name>
</gene>
<protein>
    <submittedName>
        <fullName evidence="1">Uncharacterized protein</fullName>
    </submittedName>
</protein>
<organism evidence="1 2">
    <name type="scientific">Panicum virgatum</name>
    <name type="common">Blackwell switchgrass</name>
    <dbReference type="NCBI Taxonomy" id="38727"/>
    <lineage>
        <taxon>Eukaryota</taxon>
        <taxon>Viridiplantae</taxon>
        <taxon>Streptophyta</taxon>
        <taxon>Embryophyta</taxon>
        <taxon>Tracheophyta</taxon>
        <taxon>Spermatophyta</taxon>
        <taxon>Magnoliopsida</taxon>
        <taxon>Liliopsida</taxon>
        <taxon>Poales</taxon>
        <taxon>Poaceae</taxon>
        <taxon>PACMAD clade</taxon>
        <taxon>Panicoideae</taxon>
        <taxon>Panicodae</taxon>
        <taxon>Paniceae</taxon>
        <taxon>Panicinae</taxon>
        <taxon>Panicum</taxon>
        <taxon>Panicum sect. Hiantes</taxon>
    </lineage>
</organism>
<dbReference type="AlphaFoldDB" id="A0A8T0WUJ3"/>
<proteinExistence type="predicted"/>
<sequence length="94" mass="10082">MHPESLQTSDLGAFFVRDNNFSWGLESSGGGSEPDINNLCNFFCALWNPVGESAGLFTVEGSLLEVKTHIWASSAYRCSSVSVYLSSPIAVAFG</sequence>
<evidence type="ECO:0000313" key="1">
    <source>
        <dbReference type="EMBL" id="KAG2649366.1"/>
    </source>
</evidence>
<keyword evidence="2" id="KW-1185">Reference proteome</keyword>